<evidence type="ECO:0000313" key="1">
    <source>
        <dbReference type="EnsemblProtists" id="EOD09767"/>
    </source>
</evidence>
<dbReference type="PaxDb" id="2903-EOD09767"/>
<dbReference type="HOGENOM" id="CLU_1838930_0_0_1"/>
<accession>A0A0D3IET2</accession>
<sequence>MGNEVSSNAASTHTHAIATRTGDVQDWHGETLRKGVLKVLGVGDVVRVNVQSLKDGKDVDGGAPYFEIVKIKHGTFWGRAENTYGPLHWMRSLDEGTIFPFRATNIIEVPITWQSKKQQKRMVPYCTGHGRCITGMTHGR</sequence>
<name>A0A0D3IET2_EMIH1</name>
<reference evidence="1" key="2">
    <citation type="submission" date="2024-10" db="UniProtKB">
        <authorList>
            <consortium name="EnsemblProtists"/>
        </authorList>
    </citation>
    <scope>IDENTIFICATION</scope>
</reference>
<keyword evidence="2" id="KW-1185">Reference proteome</keyword>
<dbReference type="RefSeq" id="XP_005762196.1">
    <property type="nucleotide sequence ID" value="XM_005762139.1"/>
</dbReference>
<dbReference type="KEGG" id="ehx:EMIHUDRAFT_438016"/>
<dbReference type="Proteomes" id="UP000013827">
    <property type="component" value="Unassembled WGS sequence"/>
</dbReference>
<reference evidence="2" key="1">
    <citation type="journal article" date="2013" name="Nature">
        <title>Pan genome of the phytoplankton Emiliania underpins its global distribution.</title>
        <authorList>
            <person name="Read B.A."/>
            <person name="Kegel J."/>
            <person name="Klute M.J."/>
            <person name="Kuo A."/>
            <person name="Lefebvre S.C."/>
            <person name="Maumus F."/>
            <person name="Mayer C."/>
            <person name="Miller J."/>
            <person name="Monier A."/>
            <person name="Salamov A."/>
            <person name="Young J."/>
            <person name="Aguilar M."/>
            <person name="Claverie J.M."/>
            <person name="Frickenhaus S."/>
            <person name="Gonzalez K."/>
            <person name="Herman E.K."/>
            <person name="Lin Y.C."/>
            <person name="Napier J."/>
            <person name="Ogata H."/>
            <person name="Sarno A.F."/>
            <person name="Shmutz J."/>
            <person name="Schroeder D."/>
            <person name="de Vargas C."/>
            <person name="Verret F."/>
            <person name="von Dassow P."/>
            <person name="Valentin K."/>
            <person name="Van de Peer Y."/>
            <person name="Wheeler G."/>
            <person name="Dacks J.B."/>
            <person name="Delwiche C.F."/>
            <person name="Dyhrman S.T."/>
            <person name="Glockner G."/>
            <person name="John U."/>
            <person name="Richards T."/>
            <person name="Worden A.Z."/>
            <person name="Zhang X."/>
            <person name="Grigoriev I.V."/>
            <person name="Allen A.E."/>
            <person name="Bidle K."/>
            <person name="Borodovsky M."/>
            <person name="Bowler C."/>
            <person name="Brownlee C."/>
            <person name="Cock J.M."/>
            <person name="Elias M."/>
            <person name="Gladyshev V.N."/>
            <person name="Groth M."/>
            <person name="Guda C."/>
            <person name="Hadaegh A."/>
            <person name="Iglesias-Rodriguez M.D."/>
            <person name="Jenkins J."/>
            <person name="Jones B.M."/>
            <person name="Lawson T."/>
            <person name="Leese F."/>
            <person name="Lindquist E."/>
            <person name="Lobanov A."/>
            <person name="Lomsadze A."/>
            <person name="Malik S.B."/>
            <person name="Marsh M.E."/>
            <person name="Mackinder L."/>
            <person name="Mock T."/>
            <person name="Mueller-Roeber B."/>
            <person name="Pagarete A."/>
            <person name="Parker M."/>
            <person name="Probert I."/>
            <person name="Quesneville H."/>
            <person name="Raines C."/>
            <person name="Rensing S.A."/>
            <person name="Riano-Pachon D.M."/>
            <person name="Richier S."/>
            <person name="Rokitta S."/>
            <person name="Shiraiwa Y."/>
            <person name="Soanes D.M."/>
            <person name="van der Giezen M."/>
            <person name="Wahlund T.M."/>
            <person name="Williams B."/>
            <person name="Wilson W."/>
            <person name="Wolfe G."/>
            <person name="Wurch L.L."/>
        </authorList>
    </citation>
    <scope>NUCLEOTIDE SEQUENCE</scope>
</reference>
<dbReference type="AlphaFoldDB" id="A0A0D3IET2"/>
<organism evidence="1 2">
    <name type="scientific">Emiliania huxleyi (strain CCMP1516)</name>
    <dbReference type="NCBI Taxonomy" id="280463"/>
    <lineage>
        <taxon>Eukaryota</taxon>
        <taxon>Haptista</taxon>
        <taxon>Haptophyta</taxon>
        <taxon>Prymnesiophyceae</taxon>
        <taxon>Isochrysidales</taxon>
        <taxon>Noelaerhabdaceae</taxon>
        <taxon>Emiliania</taxon>
    </lineage>
</organism>
<dbReference type="EnsemblProtists" id="EOD09767">
    <property type="protein sequence ID" value="EOD09767"/>
    <property type="gene ID" value="EMIHUDRAFT_438016"/>
</dbReference>
<protein>
    <submittedName>
        <fullName evidence="1">Uncharacterized protein</fullName>
    </submittedName>
</protein>
<proteinExistence type="predicted"/>
<dbReference type="GeneID" id="17256008"/>
<evidence type="ECO:0000313" key="2">
    <source>
        <dbReference type="Proteomes" id="UP000013827"/>
    </source>
</evidence>